<dbReference type="InterPro" id="IPR020103">
    <property type="entry name" value="PsdUridine_synth_cat_dom_sf"/>
</dbReference>
<evidence type="ECO:0000256" key="6">
    <source>
        <dbReference type="PIRSR" id="PIRSR001430-2"/>
    </source>
</evidence>
<comment type="function">
    <text evidence="4">Formation of pseudouridine at positions 38, 39 and 40 in the anticodon stem and loop of transfer RNAs.</text>
</comment>
<protein>
    <recommendedName>
        <fullName evidence="4">tRNA pseudouridine synthase A</fullName>
        <ecNumber evidence="4">5.4.99.12</ecNumber>
    </recommendedName>
    <alternativeName>
        <fullName evidence="4">tRNA pseudouridine(38-40) synthase</fullName>
    </alternativeName>
    <alternativeName>
        <fullName evidence="4">tRNA pseudouridylate synthase I</fullName>
    </alternativeName>
    <alternativeName>
        <fullName evidence="4">tRNA-uridine isomerase I</fullName>
    </alternativeName>
</protein>
<feature type="domain" description="Pseudouridine synthase I TruA alpha/beta" evidence="8">
    <location>
        <begin position="150"/>
        <end position="248"/>
    </location>
</feature>
<reference evidence="9" key="1">
    <citation type="submission" date="2012-03" db="EMBL/GenBank/DDBJ databases">
        <title>Functional metagenomics reveals considerable lignocellulase gene clusters in the gut microbiome of a wood-feeding higher termite.</title>
        <authorList>
            <person name="Liu N."/>
        </authorList>
    </citation>
    <scope>NUCLEOTIDE SEQUENCE</scope>
</reference>
<dbReference type="InterPro" id="IPR020097">
    <property type="entry name" value="PsdUridine_synth_TruA_a/b_dom"/>
</dbReference>
<organism evidence="9">
    <name type="scientific">uncultured bacterium contig00007</name>
    <dbReference type="NCBI Taxonomy" id="1181499"/>
    <lineage>
        <taxon>Bacteria</taxon>
        <taxon>environmental samples</taxon>
    </lineage>
</organism>
<dbReference type="AlphaFoldDB" id="A0A806KL10"/>
<evidence type="ECO:0000259" key="8">
    <source>
        <dbReference type="Pfam" id="PF01416"/>
    </source>
</evidence>
<dbReference type="InterPro" id="IPR020095">
    <property type="entry name" value="PsdUridine_synth_TruA_C"/>
</dbReference>
<name>A0A806KL10_9BACT</name>
<dbReference type="PANTHER" id="PTHR11142">
    <property type="entry name" value="PSEUDOURIDYLATE SYNTHASE"/>
    <property type="match status" value="1"/>
</dbReference>
<dbReference type="InterPro" id="IPR001406">
    <property type="entry name" value="PsdUridine_synth_TruA"/>
</dbReference>
<dbReference type="NCBIfam" id="TIGR00071">
    <property type="entry name" value="hisT_truA"/>
    <property type="match status" value="1"/>
</dbReference>
<accession>A0A806KL10</accession>
<comment type="similarity">
    <text evidence="1 4 7">Belongs to the tRNA pseudouridine synthase TruA family.</text>
</comment>
<dbReference type="GO" id="GO:0016829">
    <property type="term" value="F:lyase activity"/>
    <property type="evidence" value="ECO:0007669"/>
    <property type="project" value="UniProtKB-KW"/>
</dbReference>
<gene>
    <name evidence="4" type="primary">truA</name>
</gene>
<keyword evidence="2 4" id="KW-0819">tRNA processing</keyword>
<evidence type="ECO:0000256" key="7">
    <source>
        <dbReference type="RuleBase" id="RU003792"/>
    </source>
</evidence>
<feature type="active site" description="Nucleophile" evidence="4 5">
    <location>
        <position position="55"/>
    </location>
</feature>
<dbReference type="GO" id="GO:0003723">
    <property type="term" value="F:RNA binding"/>
    <property type="evidence" value="ECO:0007669"/>
    <property type="project" value="InterPro"/>
</dbReference>
<evidence type="ECO:0000313" key="9">
    <source>
        <dbReference type="EMBL" id="AGS54094.1"/>
    </source>
</evidence>
<dbReference type="GO" id="GO:0160147">
    <property type="term" value="F:tRNA pseudouridine(38-40) synthase activity"/>
    <property type="evidence" value="ECO:0007669"/>
    <property type="project" value="UniProtKB-EC"/>
</dbReference>
<dbReference type="Pfam" id="PF01416">
    <property type="entry name" value="PseudoU_synth_1"/>
    <property type="match status" value="2"/>
</dbReference>
<evidence type="ECO:0000256" key="4">
    <source>
        <dbReference type="HAMAP-Rule" id="MF_00171"/>
    </source>
</evidence>
<dbReference type="EC" id="5.4.99.12" evidence="4"/>
<dbReference type="FunFam" id="3.30.70.580:FF:000001">
    <property type="entry name" value="tRNA pseudouridine synthase A"/>
    <property type="match status" value="1"/>
</dbReference>
<dbReference type="SUPFAM" id="SSF55120">
    <property type="entry name" value="Pseudouridine synthase"/>
    <property type="match status" value="1"/>
</dbReference>
<proteinExistence type="inferred from homology"/>
<sequence length="248" mass="27609">MRNIKLIVAYDGTDFNGWQRQDGDDSARTVQGVIEGALEKMHGQAVNLTGSGRTDSGVHAAAQAANFYTGIESISAERFVPALNTLLPQDVRVLEASEAEQSFHARFSAKSRSYRYHFICGRAALPHESRYNLQLWRFPQIETLNAYGRLLCGETDCSIFAAASDTSKSKNRYIYSCRFFSGANSLIFEVRANAFLRKMVRSLAGTFLHYEEKGTSAEEMRQIIASGERAAAGPTLPPQGLFLWQVEY</sequence>
<dbReference type="Gene3D" id="3.30.70.580">
    <property type="entry name" value="Pseudouridine synthase I, catalytic domain, N-terminal subdomain"/>
    <property type="match status" value="1"/>
</dbReference>
<evidence type="ECO:0000256" key="5">
    <source>
        <dbReference type="PIRSR" id="PIRSR001430-1"/>
    </source>
</evidence>
<dbReference type="HAMAP" id="MF_00171">
    <property type="entry name" value="TruA"/>
    <property type="match status" value="1"/>
</dbReference>
<dbReference type="EMBL" id="JQ844276">
    <property type="protein sequence ID" value="AGS54094.1"/>
    <property type="molecule type" value="Genomic_DNA"/>
</dbReference>
<dbReference type="InterPro" id="IPR020094">
    <property type="entry name" value="TruA/RsuA/RluB/E/F_N"/>
</dbReference>
<dbReference type="GO" id="GO:0031119">
    <property type="term" value="P:tRNA pseudouridine synthesis"/>
    <property type="evidence" value="ECO:0007669"/>
    <property type="project" value="UniProtKB-UniRule"/>
</dbReference>
<comment type="subunit">
    <text evidence="4">Homodimer.</text>
</comment>
<dbReference type="PIRSF" id="PIRSF001430">
    <property type="entry name" value="tRNA_psdUrid_synth"/>
    <property type="match status" value="1"/>
</dbReference>
<evidence type="ECO:0000256" key="1">
    <source>
        <dbReference type="ARBA" id="ARBA00009375"/>
    </source>
</evidence>
<evidence type="ECO:0000256" key="3">
    <source>
        <dbReference type="ARBA" id="ARBA00023235"/>
    </source>
</evidence>
<keyword evidence="3 4" id="KW-0413">Isomerase</keyword>
<comment type="catalytic activity">
    <reaction evidence="4 7">
        <text>uridine(38/39/40) in tRNA = pseudouridine(38/39/40) in tRNA</text>
        <dbReference type="Rhea" id="RHEA:22376"/>
        <dbReference type="Rhea" id="RHEA-COMP:10085"/>
        <dbReference type="Rhea" id="RHEA-COMP:10087"/>
        <dbReference type="ChEBI" id="CHEBI:65314"/>
        <dbReference type="ChEBI" id="CHEBI:65315"/>
        <dbReference type="EC" id="5.4.99.12"/>
    </reaction>
</comment>
<keyword evidence="9" id="KW-0456">Lyase</keyword>
<feature type="binding site" evidence="4 6">
    <location>
        <position position="114"/>
    </location>
    <ligand>
        <name>substrate</name>
    </ligand>
</feature>
<feature type="domain" description="Pseudouridine synthase I TruA alpha/beta" evidence="8">
    <location>
        <begin position="7"/>
        <end position="107"/>
    </location>
</feature>
<comment type="caution">
    <text evidence="4">Lacks conserved residue(s) required for the propagation of feature annotation.</text>
</comment>
<dbReference type="PANTHER" id="PTHR11142:SF0">
    <property type="entry name" value="TRNA PSEUDOURIDINE SYNTHASE-LIKE 1"/>
    <property type="match status" value="1"/>
</dbReference>
<dbReference type="Gene3D" id="3.30.70.660">
    <property type="entry name" value="Pseudouridine synthase I, catalytic domain, C-terminal subdomain"/>
    <property type="match status" value="1"/>
</dbReference>
<evidence type="ECO:0000256" key="2">
    <source>
        <dbReference type="ARBA" id="ARBA00022694"/>
    </source>
</evidence>
<dbReference type="CDD" id="cd02570">
    <property type="entry name" value="PseudoU_synth_EcTruA"/>
    <property type="match status" value="1"/>
</dbReference>